<dbReference type="Proteomes" id="UP001597244">
    <property type="component" value="Unassembled WGS sequence"/>
</dbReference>
<dbReference type="Gene3D" id="3.40.50.720">
    <property type="entry name" value="NAD(P)-binding Rossmann-like Domain"/>
    <property type="match status" value="1"/>
</dbReference>
<dbReference type="RefSeq" id="WP_125577207.1">
    <property type="nucleotide sequence ID" value="NZ_JBHTOF010000097.1"/>
</dbReference>
<dbReference type="InterPro" id="IPR036291">
    <property type="entry name" value="NAD(P)-bd_dom_sf"/>
</dbReference>
<dbReference type="Pfam" id="PF13561">
    <property type="entry name" value="adh_short_C2"/>
    <property type="match status" value="1"/>
</dbReference>
<dbReference type="PRINTS" id="PR00081">
    <property type="entry name" value="GDHRDH"/>
</dbReference>
<dbReference type="CDD" id="cd05233">
    <property type="entry name" value="SDR_c"/>
    <property type="match status" value="1"/>
</dbReference>
<keyword evidence="2" id="KW-0560">Oxidoreductase</keyword>
<dbReference type="EMBL" id="JBHTOF010000097">
    <property type="protein sequence ID" value="MFD1466146.1"/>
    <property type="molecule type" value="Genomic_DNA"/>
</dbReference>
<accession>A0ABW4DRN4</accession>
<dbReference type="SUPFAM" id="SSF51735">
    <property type="entry name" value="NAD(P)-binding Rossmann-fold domains"/>
    <property type="match status" value="1"/>
</dbReference>
<evidence type="ECO:0000256" key="1">
    <source>
        <dbReference type="ARBA" id="ARBA00006484"/>
    </source>
</evidence>
<reference evidence="4" key="1">
    <citation type="journal article" date="2019" name="Int. J. Syst. Evol. Microbiol.">
        <title>The Global Catalogue of Microorganisms (GCM) 10K type strain sequencing project: providing services to taxonomists for standard genome sequencing and annotation.</title>
        <authorList>
            <consortium name="The Broad Institute Genomics Platform"/>
            <consortium name="The Broad Institute Genome Sequencing Center for Infectious Disease"/>
            <person name="Wu L."/>
            <person name="Ma J."/>
        </authorList>
    </citation>
    <scope>NUCLEOTIDE SEQUENCE [LARGE SCALE GENOMIC DNA]</scope>
    <source>
        <strain evidence="4">CCM 8951</strain>
    </source>
</reference>
<dbReference type="PANTHER" id="PTHR43477">
    <property type="entry name" value="DIHYDROANTICAPSIN 7-DEHYDROGENASE"/>
    <property type="match status" value="1"/>
</dbReference>
<name>A0ABW4DRN4_9LACO</name>
<keyword evidence="3" id="KW-0648">Protein biosynthesis</keyword>
<dbReference type="PANTHER" id="PTHR43477:SF1">
    <property type="entry name" value="DIHYDROANTICAPSIN 7-DEHYDROGENASE"/>
    <property type="match status" value="1"/>
</dbReference>
<evidence type="ECO:0000313" key="4">
    <source>
        <dbReference type="Proteomes" id="UP001597244"/>
    </source>
</evidence>
<organism evidence="3 4">
    <name type="scientific">Lapidilactobacillus mulanensis</name>
    <dbReference type="NCBI Taxonomy" id="2485999"/>
    <lineage>
        <taxon>Bacteria</taxon>
        <taxon>Bacillati</taxon>
        <taxon>Bacillota</taxon>
        <taxon>Bacilli</taxon>
        <taxon>Lactobacillales</taxon>
        <taxon>Lactobacillaceae</taxon>
        <taxon>Lapidilactobacillus</taxon>
    </lineage>
</organism>
<dbReference type="GO" id="GO:0003746">
    <property type="term" value="F:translation elongation factor activity"/>
    <property type="evidence" value="ECO:0007669"/>
    <property type="project" value="UniProtKB-KW"/>
</dbReference>
<comment type="similarity">
    <text evidence="1">Belongs to the short-chain dehydrogenases/reductases (SDR) family.</text>
</comment>
<keyword evidence="4" id="KW-1185">Reference proteome</keyword>
<gene>
    <name evidence="3" type="primary">ymfI</name>
    <name evidence="3" type="ORF">ACFQ4L_08745</name>
</gene>
<evidence type="ECO:0000256" key="2">
    <source>
        <dbReference type="ARBA" id="ARBA00023002"/>
    </source>
</evidence>
<dbReference type="InterPro" id="IPR051122">
    <property type="entry name" value="SDR_DHRS6-like"/>
</dbReference>
<comment type="caution">
    <text evidence="3">The sequence shown here is derived from an EMBL/GenBank/DDBJ whole genome shotgun (WGS) entry which is preliminary data.</text>
</comment>
<protein>
    <submittedName>
        <fullName evidence="3">Elongation factor P 5-aminopentanone reductase</fullName>
    </submittedName>
</protein>
<keyword evidence="3" id="KW-0251">Elongation factor</keyword>
<proteinExistence type="inferred from homology"/>
<dbReference type="NCBIfam" id="NF047420">
    <property type="entry name" value="EF_P_mod_YmfI"/>
    <property type="match status" value="1"/>
</dbReference>
<evidence type="ECO:0000313" key="3">
    <source>
        <dbReference type="EMBL" id="MFD1466146.1"/>
    </source>
</evidence>
<dbReference type="InterPro" id="IPR002347">
    <property type="entry name" value="SDR_fam"/>
</dbReference>
<sequence>MTAFKRAIVFGASGNIGQATCQQLAADGWSLVMQYFHHEDVVSAGLSELSQKYPRQEFQTLQMDFCQPDQDFQKLLLDCGDYQALVFAQGTTTYRLFAETTAQDTLNLFQLHLLTPMSLIKAAQAHLQHHEHARIVLIGSIYGGVGSAMEVAYSSVKGAQSSFVNAYAREVAANGLTVNVIAPGAVDTQMNAEFSESDLDDLKAEIPVGRLAHPEEIAIWVAHLLAPSADYLTGQTLYVDGGWLK</sequence>